<gene>
    <name evidence="1" type="ORF">Tci_534579</name>
</gene>
<comment type="caution">
    <text evidence="1">The sequence shown here is derived from an EMBL/GenBank/DDBJ whole genome shotgun (WGS) entry which is preliminary data.</text>
</comment>
<feature type="non-terminal residue" evidence="1">
    <location>
        <position position="1"/>
    </location>
</feature>
<reference evidence="1" key="1">
    <citation type="journal article" date="2019" name="Sci. Rep.">
        <title>Draft genome of Tanacetum cinerariifolium, the natural source of mosquito coil.</title>
        <authorList>
            <person name="Yamashiro T."/>
            <person name="Shiraishi A."/>
            <person name="Satake H."/>
            <person name="Nakayama K."/>
        </authorList>
    </citation>
    <scope>NUCLEOTIDE SEQUENCE</scope>
</reference>
<protein>
    <submittedName>
        <fullName evidence="1">Uncharacterized protein</fullName>
    </submittedName>
</protein>
<organism evidence="1">
    <name type="scientific">Tanacetum cinerariifolium</name>
    <name type="common">Dalmatian daisy</name>
    <name type="synonym">Chrysanthemum cinerariifolium</name>
    <dbReference type="NCBI Taxonomy" id="118510"/>
    <lineage>
        <taxon>Eukaryota</taxon>
        <taxon>Viridiplantae</taxon>
        <taxon>Streptophyta</taxon>
        <taxon>Embryophyta</taxon>
        <taxon>Tracheophyta</taxon>
        <taxon>Spermatophyta</taxon>
        <taxon>Magnoliopsida</taxon>
        <taxon>eudicotyledons</taxon>
        <taxon>Gunneridae</taxon>
        <taxon>Pentapetalae</taxon>
        <taxon>asterids</taxon>
        <taxon>campanulids</taxon>
        <taxon>Asterales</taxon>
        <taxon>Asteraceae</taxon>
        <taxon>Asteroideae</taxon>
        <taxon>Anthemideae</taxon>
        <taxon>Anthemidinae</taxon>
        <taxon>Tanacetum</taxon>
    </lineage>
</organism>
<dbReference type="EMBL" id="BKCJ010302270">
    <property type="protein sequence ID" value="GEZ62606.1"/>
    <property type="molecule type" value="Genomic_DNA"/>
</dbReference>
<dbReference type="AlphaFoldDB" id="A0A699IK19"/>
<accession>A0A699IK19</accession>
<sequence>HVYLRYMLASLDGTKHGYRRKWTCYCKCSCCLLTIVLETFRKVPHTEDTSIFKLDSQEIIYVVDMFCNTLQLPVETPDNPFAAPINIKVIQSFMQSIGYQGVVDKVSIFFTKFLAQPWQTMFKVFNRCLTTRTSRHDKTKINILQRFHVMVNRTNVDYDALLWWDFMNYVSQKKDVI</sequence>
<evidence type="ECO:0000313" key="1">
    <source>
        <dbReference type="EMBL" id="GEZ62606.1"/>
    </source>
</evidence>
<proteinExistence type="predicted"/>
<name>A0A699IK19_TANCI</name>